<dbReference type="Pfam" id="PF22486">
    <property type="entry name" value="MATH_2"/>
    <property type="match status" value="1"/>
</dbReference>
<keyword evidence="1 2" id="KW-0175">Coiled coil</keyword>
<dbReference type="Gramene" id="fgenesh2_kg.3__2847__AT2G05420.1">
    <property type="protein sequence ID" value="fgenesh2_kg.3__2847__AT2G05420.1"/>
    <property type="gene ID" value="fgenesh2_kg.3__2847__AT2G05420.1"/>
</dbReference>
<evidence type="ECO:0000313" key="5">
    <source>
        <dbReference type="Proteomes" id="UP000008694"/>
    </source>
</evidence>
<accession>D7L8P2</accession>
<dbReference type="CDD" id="cd00121">
    <property type="entry name" value="MATH"/>
    <property type="match status" value="1"/>
</dbReference>
<gene>
    <name evidence="4" type="ORF">ARALYDRAFT_480146</name>
</gene>
<dbReference type="PANTHER" id="PTHR46236:SF9">
    <property type="entry name" value="UBIQUITIN-SPECIFIC PROTEASE FAMILY C19-RELATED PROTEIN"/>
    <property type="match status" value="1"/>
</dbReference>
<dbReference type="eggNOG" id="KOG1987">
    <property type="taxonomic scope" value="Eukaryota"/>
</dbReference>
<dbReference type="AlphaFoldDB" id="D7L8P2"/>
<dbReference type="InterPro" id="IPR008974">
    <property type="entry name" value="TRAF-like"/>
</dbReference>
<dbReference type="InterPro" id="IPR002083">
    <property type="entry name" value="MATH/TRAF_dom"/>
</dbReference>
<dbReference type="InterPro" id="IPR050804">
    <property type="entry name" value="MCC"/>
</dbReference>
<dbReference type="PROSITE" id="PS50144">
    <property type="entry name" value="MATH"/>
    <property type="match status" value="1"/>
</dbReference>
<evidence type="ECO:0000313" key="4">
    <source>
        <dbReference type="EMBL" id="EFH59951.1"/>
    </source>
</evidence>
<protein>
    <recommendedName>
        <fullName evidence="3">MATH domain-containing protein</fullName>
    </recommendedName>
</protein>
<dbReference type="SUPFAM" id="SSF49599">
    <property type="entry name" value="TRAF domain-like"/>
    <property type="match status" value="1"/>
</dbReference>
<dbReference type="HOGENOM" id="CLU_026537_0_0_1"/>
<sequence>MGKQVDNKTITWVIKNFSSLPSASIQSDQFVVGGCQWCLRAYPKGNNLALYLIVANNESFPIGWRRHAKFSFTLVNQKSENLSILRTESQHWFDQKSTSWGFQDMIPLSELHTKEGFLVNGELIVVARIDVLEVVGKLDVSQVSSSVLETVDVNGFQVLPSQICFIHPFHSHVESVNRLFEKHLDIASKFRPKNPYMKTAYMNVLISLTKTLCQSPQDLSNEDMSGAGAALTYLREAGFKLDWLEKKLGELKEKKKKEETSLKRLQEMEEQLTPLKRKYLDLEAQIDKEKAELLAARAPLSSNEDNVV</sequence>
<dbReference type="SMART" id="SM00061">
    <property type="entry name" value="MATH"/>
    <property type="match status" value="1"/>
</dbReference>
<evidence type="ECO:0000259" key="3">
    <source>
        <dbReference type="PROSITE" id="PS50144"/>
    </source>
</evidence>
<dbReference type="Gene3D" id="2.60.210.10">
    <property type="entry name" value="Apoptosis, Tumor Necrosis Factor Receptor Associated Protein 2, Chain A"/>
    <property type="match status" value="1"/>
</dbReference>
<dbReference type="Proteomes" id="UP000008694">
    <property type="component" value="Unassembled WGS sequence"/>
</dbReference>
<organism evidence="5">
    <name type="scientific">Arabidopsis lyrata subsp. lyrata</name>
    <name type="common">Lyre-leaved rock-cress</name>
    <dbReference type="NCBI Taxonomy" id="81972"/>
    <lineage>
        <taxon>Eukaryota</taxon>
        <taxon>Viridiplantae</taxon>
        <taxon>Streptophyta</taxon>
        <taxon>Embryophyta</taxon>
        <taxon>Tracheophyta</taxon>
        <taxon>Spermatophyta</taxon>
        <taxon>Magnoliopsida</taxon>
        <taxon>eudicotyledons</taxon>
        <taxon>Gunneridae</taxon>
        <taxon>Pentapetalae</taxon>
        <taxon>rosids</taxon>
        <taxon>malvids</taxon>
        <taxon>Brassicales</taxon>
        <taxon>Brassicaceae</taxon>
        <taxon>Camelineae</taxon>
        <taxon>Arabidopsis</taxon>
    </lineage>
</organism>
<dbReference type="EMBL" id="GL348715">
    <property type="protein sequence ID" value="EFH59951.1"/>
    <property type="molecule type" value="Genomic_DNA"/>
</dbReference>
<evidence type="ECO:0000256" key="2">
    <source>
        <dbReference type="SAM" id="Coils"/>
    </source>
</evidence>
<keyword evidence="5" id="KW-1185">Reference proteome</keyword>
<name>D7L8P2_ARALL</name>
<dbReference type="PANTHER" id="PTHR46236">
    <property type="entry name" value="TRAF-LIKE SUPERFAMILY PROTEIN"/>
    <property type="match status" value="1"/>
</dbReference>
<reference evidence="5" key="1">
    <citation type="journal article" date="2011" name="Nat. Genet.">
        <title>The Arabidopsis lyrata genome sequence and the basis of rapid genome size change.</title>
        <authorList>
            <person name="Hu T.T."/>
            <person name="Pattyn P."/>
            <person name="Bakker E.G."/>
            <person name="Cao J."/>
            <person name="Cheng J.-F."/>
            <person name="Clark R.M."/>
            <person name="Fahlgren N."/>
            <person name="Fawcett J.A."/>
            <person name="Grimwood J."/>
            <person name="Gundlach H."/>
            <person name="Haberer G."/>
            <person name="Hollister J.D."/>
            <person name="Ossowski S."/>
            <person name="Ottilar R.P."/>
            <person name="Salamov A.A."/>
            <person name="Schneeberger K."/>
            <person name="Spannagl M."/>
            <person name="Wang X."/>
            <person name="Yang L."/>
            <person name="Nasrallah M.E."/>
            <person name="Bergelson J."/>
            <person name="Carrington J.C."/>
            <person name="Gaut B.S."/>
            <person name="Schmutz J."/>
            <person name="Mayer K.F.X."/>
            <person name="Van de Peer Y."/>
            <person name="Grigoriev I.V."/>
            <person name="Nordborg M."/>
            <person name="Weigel D."/>
            <person name="Guo Y.-L."/>
        </authorList>
    </citation>
    <scope>NUCLEOTIDE SEQUENCE [LARGE SCALE GENOMIC DNA]</scope>
    <source>
        <strain evidence="5">cv. MN47</strain>
    </source>
</reference>
<feature type="domain" description="MATH" evidence="3">
    <location>
        <begin position="7"/>
        <end position="129"/>
    </location>
</feature>
<proteinExistence type="predicted"/>
<evidence type="ECO:0000256" key="1">
    <source>
        <dbReference type="ARBA" id="ARBA00023054"/>
    </source>
</evidence>
<feature type="coiled-coil region" evidence="2">
    <location>
        <begin position="241"/>
        <end position="285"/>
    </location>
</feature>